<reference evidence="1 2" key="1">
    <citation type="submission" date="2021-03" db="EMBL/GenBank/DDBJ databases">
        <title>novel species isolated from a fishpond in China.</title>
        <authorList>
            <person name="Lu H."/>
            <person name="Cai Z."/>
        </authorList>
    </citation>
    <scope>NUCLEOTIDE SEQUENCE [LARGE SCALE GENOMIC DNA]</scope>
    <source>
        <strain evidence="1 2">H41</strain>
    </source>
</reference>
<dbReference type="Proteomes" id="UP000664317">
    <property type="component" value="Unassembled WGS sequence"/>
</dbReference>
<dbReference type="InterPro" id="IPR018247">
    <property type="entry name" value="EF_Hand_1_Ca_BS"/>
</dbReference>
<gene>
    <name evidence="1" type="ORF">J0A68_06240</name>
</gene>
<name>A0ABS3C0E4_9BACT</name>
<dbReference type="RefSeq" id="WP_206577330.1">
    <property type="nucleotide sequence ID" value="NZ_JAFKCT010000002.1"/>
</dbReference>
<evidence type="ECO:0000313" key="1">
    <source>
        <dbReference type="EMBL" id="MBN7810546.1"/>
    </source>
</evidence>
<protein>
    <recommendedName>
        <fullName evidence="3">CHRD domain-containing protein</fullName>
    </recommendedName>
</protein>
<evidence type="ECO:0000313" key="2">
    <source>
        <dbReference type="Proteomes" id="UP000664317"/>
    </source>
</evidence>
<dbReference type="PROSITE" id="PS00018">
    <property type="entry name" value="EF_HAND_1"/>
    <property type="match status" value="1"/>
</dbReference>
<evidence type="ECO:0008006" key="3">
    <source>
        <dbReference type="Google" id="ProtNLM"/>
    </source>
</evidence>
<dbReference type="EMBL" id="JAFKCT010000002">
    <property type="protein sequence ID" value="MBN7810546.1"/>
    <property type="molecule type" value="Genomic_DNA"/>
</dbReference>
<organism evidence="1 2">
    <name type="scientific">Algoriphagus oliviformis</name>
    <dbReference type="NCBI Taxonomy" id="2811231"/>
    <lineage>
        <taxon>Bacteria</taxon>
        <taxon>Pseudomonadati</taxon>
        <taxon>Bacteroidota</taxon>
        <taxon>Cytophagia</taxon>
        <taxon>Cytophagales</taxon>
        <taxon>Cyclobacteriaceae</taxon>
        <taxon>Algoriphagus</taxon>
    </lineage>
</organism>
<comment type="caution">
    <text evidence="1">The sequence shown here is derived from an EMBL/GenBank/DDBJ whole genome shotgun (WGS) entry which is preliminary data.</text>
</comment>
<keyword evidence="2" id="KW-1185">Reference proteome</keyword>
<sequence length="170" mass="18381">MRKLILAFFIALGLGACSEQEPDLYTGQQLEFDLFKSSDFDSNGTLTVKELRDGKLEFDIQLEGAKSSTAYDFPAHLHFGGYDQADAPIAFLLNPVSSKDLESHTVLGSLSDGTSLDFEQMKTFDGHVKIHLASEGPDYAVILVAGNLGSNTYGEVGFDASRIAVCGKSF</sequence>
<proteinExistence type="predicted"/>
<accession>A0ABS3C0E4</accession>
<dbReference type="PROSITE" id="PS51257">
    <property type="entry name" value="PROKAR_LIPOPROTEIN"/>
    <property type="match status" value="1"/>
</dbReference>